<reference evidence="1 2" key="1">
    <citation type="journal article" date="2014" name="Environ. Microbiol.">
        <title>The nitrate-ammonifying and nosZ-carrying bacterium Bacillus vireti is a potent source and sink for nitric and nitrous oxide under high nitrate conditions.</title>
        <authorList>
            <person name="Mania D."/>
            <person name="Heylen K."/>
            <person name="van Spanning R.J."/>
            <person name="Frostegard A."/>
        </authorList>
    </citation>
    <scope>NUCLEOTIDE SEQUENCE [LARGE SCALE GENOMIC DNA]</scope>
    <source>
        <strain evidence="1 2">LMG 21834</strain>
    </source>
</reference>
<keyword evidence="2" id="KW-1185">Reference proteome</keyword>
<dbReference type="RefSeq" id="WP_024029166.1">
    <property type="nucleotide sequence ID" value="NZ_ALAN01000083.1"/>
</dbReference>
<dbReference type="PROSITE" id="PS51257">
    <property type="entry name" value="PROKAR_LIPOPROTEIN"/>
    <property type="match status" value="1"/>
</dbReference>
<comment type="caution">
    <text evidence="1">The sequence shown here is derived from an EMBL/GenBank/DDBJ whole genome shotgun (WGS) entry which is preliminary data.</text>
</comment>
<organism evidence="1 2">
    <name type="scientific">Neobacillus vireti LMG 21834</name>
    <dbReference type="NCBI Taxonomy" id="1131730"/>
    <lineage>
        <taxon>Bacteria</taxon>
        <taxon>Bacillati</taxon>
        <taxon>Bacillota</taxon>
        <taxon>Bacilli</taxon>
        <taxon>Bacillales</taxon>
        <taxon>Bacillaceae</taxon>
        <taxon>Neobacillus</taxon>
    </lineage>
</organism>
<evidence type="ECO:0000313" key="2">
    <source>
        <dbReference type="Proteomes" id="UP000018877"/>
    </source>
</evidence>
<dbReference type="EMBL" id="ALAN01000083">
    <property type="protein sequence ID" value="ETI67955.1"/>
    <property type="molecule type" value="Genomic_DNA"/>
</dbReference>
<evidence type="ECO:0000313" key="1">
    <source>
        <dbReference type="EMBL" id="ETI67955.1"/>
    </source>
</evidence>
<sequence>MNRVIPKALILLLMGLTMGCQKDLPKPETKPKIVIMKQTNRKQYEILPVYNQNTNEIPSLIVNHETRGSQVMIECIVTGISFRETDRSKDKVGKMVVWIDGKRASEATAAAFIIKGLSPGSHKLKIEVVKLNNEPYGLTKEFMVNIPK</sequence>
<gene>
    <name evidence="1" type="ORF">BAVI_14916</name>
</gene>
<proteinExistence type="predicted"/>
<evidence type="ECO:0008006" key="3">
    <source>
        <dbReference type="Google" id="ProtNLM"/>
    </source>
</evidence>
<dbReference type="AlphaFoldDB" id="A0AB94ILK8"/>
<protein>
    <recommendedName>
        <fullName evidence="3">Lipoprotein</fullName>
    </recommendedName>
</protein>
<name>A0AB94ILK8_9BACI</name>
<dbReference type="Proteomes" id="UP000018877">
    <property type="component" value="Unassembled WGS sequence"/>
</dbReference>
<accession>A0AB94ILK8</accession>